<dbReference type="Gene3D" id="3.40.50.300">
    <property type="entry name" value="P-loop containing nucleotide triphosphate hydrolases"/>
    <property type="match status" value="1"/>
</dbReference>
<dbReference type="InterPro" id="IPR001977">
    <property type="entry name" value="Depp_CoAkinase"/>
</dbReference>
<evidence type="ECO:0000256" key="2">
    <source>
        <dbReference type="ARBA" id="ARBA00022741"/>
    </source>
</evidence>
<dbReference type="RefSeq" id="WP_162408343.1">
    <property type="nucleotide sequence ID" value="NZ_PDWN01000002.1"/>
</dbReference>
<dbReference type="Proteomes" id="UP000788419">
    <property type="component" value="Unassembled WGS sequence"/>
</dbReference>
<dbReference type="EC" id="2.7.1.24" evidence="5 6"/>
<keyword evidence="2 5" id="KW-0547">Nucleotide-binding</keyword>
<dbReference type="GO" id="GO:0016301">
    <property type="term" value="F:kinase activity"/>
    <property type="evidence" value="ECO:0007669"/>
    <property type="project" value="UniProtKB-KW"/>
</dbReference>
<dbReference type="SUPFAM" id="SSF52540">
    <property type="entry name" value="P-loop containing nucleoside triphosphate hydrolases"/>
    <property type="match status" value="1"/>
</dbReference>
<keyword evidence="3 5" id="KW-0067">ATP-binding</keyword>
<evidence type="ECO:0000256" key="6">
    <source>
        <dbReference type="NCBIfam" id="TIGR00152"/>
    </source>
</evidence>
<comment type="function">
    <text evidence="5">Catalyzes the phosphorylation of the 3'-hydroxyl group of dephosphocoenzyme A to form coenzyme A.</text>
</comment>
<comment type="subcellular location">
    <subcellularLocation>
        <location evidence="5">Cytoplasm</location>
    </subcellularLocation>
</comment>
<reference evidence="7 8" key="1">
    <citation type="submission" date="2017-10" db="EMBL/GenBank/DDBJ databases">
        <title>Whole genome sequencing of members of genus Pseudoxanthomonas.</title>
        <authorList>
            <person name="Kumar S."/>
            <person name="Bansal K."/>
            <person name="Kaur A."/>
            <person name="Patil P."/>
            <person name="Sharma S."/>
            <person name="Patil P.B."/>
        </authorList>
    </citation>
    <scope>NUCLEOTIDE SEQUENCE [LARGE SCALE GENOMIC DNA]</scope>
    <source>
        <strain evidence="7 8">DSM 17801</strain>
    </source>
</reference>
<evidence type="ECO:0000256" key="4">
    <source>
        <dbReference type="ARBA" id="ARBA00022993"/>
    </source>
</evidence>
<gene>
    <name evidence="5" type="primary">coaE</name>
    <name evidence="7" type="ORF">CSC65_02205</name>
</gene>
<dbReference type="NCBIfam" id="TIGR00152">
    <property type="entry name" value="dephospho-CoA kinase"/>
    <property type="match status" value="1"/>
</dbReference>
<keyword evidence="5" id="KW-0963">Cytoplasm</keyword>
<dbReference type="HAMAP" id="MF_00376">
    <property type="entry name" value="Dephospho_CoA_kinase"/>
    <property type="match status" value="1"/>
</dbReference>
<evidence type="ECO:0000313" key="8">
    <source>
        <dbReference type="Proteomes" id="UP000788419"/>
    </source>
</evidence>
<sequence>MSDFIIGLTGGVASGKSEVTRRFEALGVHVADADVIARAVVEPGQPALAEIAARLGSEMLQDDGSLDRRRLRERIFADPQARATLEAITHPLIRATLARECRAAAGPYAIAAVPLLAEAGGRAAYPWLDRILVVDAPVELQHARLMRRDGVDEALAMRMIGVQATREARLAIADDVLVNDGHPEHLDAPVSALDARYRALAAASS</sequence>
<dbReference type="InterPro" id="IPR027417">
    <property type="entry name" value="P-loop_NTPase"/>
</dbReference>
<evidence type="ECO:0000256" key="1">
    <source>
        <dbReference type="ARBA" id="ARBA00009018"/>
    </source>
</evidence>
<dbReference type="EMBL" id="PDWN01000002">
    <property type="protein sequence ID" value="KAF1696873.1"/>
    <property type="molecule type" value="Genomic_DNA"/>
</dbReference>
<keyword evidence="8" id="KW-1185">Reference proteome</keyword>
<evidence type="ECO:0000256" key="5">
    <source>
        <dbReference type="HAMAP-Rule" id="MF_00376"/>
    </source>
</evidence>
<keyword evidence="5" id="KW-0808">Transferase</keyword>
<comment type="catalytic activity">
    <reaction evidence="5">
        <text>3'-dephospho-CoA + ATP = ADP + CoA + H(+)</text>
        <dbReference type="Rhea" id="RHEA:18245"/>
        <dbReference type="ChEBI" id="CHEBI:15378"/>
        <dbReference type="ChEBI" id="CHEBI:30616"/>
        <dbReference type="ChEBI" id="CHEBI:57287"/>
        <dbReference type="ChEBI" id="CHEBI:57328"/>
        <dbReference type="ChEBI" id="CHEBI:456216"/>
        <dbReference type="EC" id="2.7.1.24"/>
    </reaction>
</comment>
<proteinExistence type="inferred from homology"/>
<comment type="caution">
    <text evidence="7">The sequence shown here is derived from an EMBL/GenBank/DDBJ whole genome shotgun (WGS) entry which is preliminary data.</text>
</comment>
<feature type="binding site" evidence="5">
    <location>
        <begin position="13"/>
        <end position="18"/>
    </location>
    <ligand>
        <name>ATP</name>
        <dbReference type="ChEBI" id="CHEBI:30616"/>
    </ligand>
</feature>
<keyword evidence="4 5" id="KW-0173">Coenzyme A biosynthesis</keyword>
<evidence type="ECO:0000256" key="3">
    <source>
        <dbReference type="ARBA" id="ARBA00022840"/>
    </source>
</evidence>
<dbReference type="CDD" id="cd02022">
    <property type="entry name" value="DPCK"/>
    <property type="match status" value="1"/>
</dbReference>
<comment type="similarity">
    <text evidence="1 5">Belongs to the CoaE family.</text>
</comment>
<dbReference type="PROSITE" id="PS51219">
    <property type="entry name" value="DPCK"/>
    <property type="match status" value="1"/>
</dbReference>
<evidence type="ECO:0000313" key="7">
    <source>
        <dbReference type="EMBL" id="KAF1696873.1"/>
    </source>
</evidence>
<comment type="pathway">
    <text evidence="5">Cofactor biosynthesis; coenzyme A biosynthesis; CoA from (R)-pantothenate: step 5/5.</text>
</comment>
<keyword evidence="5 7" id="KW-0418">Kinase</keyword>
<protein>
    <recommendedName>
        <fullName evidence="5 6">Dephospho-CoA kinase</fullName>
        <ecNumber evidence="5 6">2.7.1.24</ecNumber>
    </recommendedName>
    <alternativeName>
        <fullName evidence="5">Dephosphocoenzyme A kinase</fullName>
    </alternativeName>
</protein>
<name>A0ABQ6ZAH3_9GAMM</name>
<dbReference type="PANTHER" id="PTHR10695:SF46">
    <property type="entry name" value="BIFUNCTIONAL COENZYME A SYNTHASE-RELATED"/>
    <property type="match status" value="1"/>
</dbReference>
<organism evidence="7 8">
    <name type="scientific">Pseudoxanthomonas daejeonensis</name>
    <dbReference type="NCBI Taxonomy" id="266062"/>
    <lineage>
        <taxon>Bacteria</taxon>
        <taxon>Pseudomonadati</taxon>
        <taxon>Pseudomonadota</taxon>
        <taxon>Gammaproteobacteria</taxon>
        <taxon>Lysobacterales</taxon>
        <taxon>Lysobacteraceae</taxon>
        <taxon>Pseudoxanthomonas</taxon>
    </lineage>
</organism>
<accession>A0ABQ6ZAH3</accession>
<dbReference type="PANTHER" id="PTHR10695">
    <property type="entry name" value="DEPHOSPHO-COA KINASE-RELATED"/>
    <property type="match status" value="1"/>
</dbReference>
<dbReference type="Pfam" id="PF01121">
    <property type="entry name" value="CoaE"/>
    <property type="match status" value="1"/>
</dbReference>